<feature type="compositionally biased region" description="Polar residues" evidence="2">
    <location>
        <begin position="371"/>
        <end position="381"/>
    </location>
</feature>
<dbReference type="AlphaFoldDB" id="A0A6L2K931"/>
<name>A0A6L2K931_TANCI</name>
<feature type="compositionally biased region" description="Basic and acidic residues" evidence="2">
    <location>
        <begin position="357"/>
        <end position="368"/>
    </location>
</feature>
<keyword evidence="1" id="KW-0175">Coiled coil</keyword>
<proteinExistence type="predicted"/>
<evidence type="ECO:0000313" key="3">
    <source>
        <dbReference type="EMBL" id="GEU45242.1"/>
    </source>
</evidence>
<feature type="coiled-coil region" evidence="1">
    <location>
        <begin position="233"/>
        <end position="260"/>
    </location>
</feature>
<accession>A0A6L2K931</accession>
<protein>
    <recommendedName>
        <fullName evidence="4">Integrase, catalytic region, zinc finger, CCHC-type, peptidase aspartic, catalytic</fullName>
    </recommendedName>
</protein>
<gene>
    <name evidence="3" type="ORF">Tci_017220</name>
</gene>
<evidence type="ECO:0000256" key="2">
    <source>
        <dbReference type="SAM" id="MobiDB-lite"/>
    </source>
</evidence>
<sequence>MTSLADKAILSGADNRLPMLEKDMYDYWKSRMELYMLNKQHGRMILESVENGPLLWPTVEENGLSRPKKYSELLATEAIQADCDELEFLADPGIAETQSTQYVVTNNTAYQADDLDTYDSDCDEINFAKIALMANLSHYGSDNLAEVHNQDYVTNNVIHHDVQATSTSEQSNILNQSETEITSDSNIISYSKYMNESQYTTVQNSSSPAQQDDLILSMIEQLKTHVVNCTKINQDNKNVNEILTAELKRYKNQKEESRNIDRELALEKQVKELNNIVFKKNQSAQTVHMLTKPQFFYDHSTRQALGFQNPCYLKKAQQLESKLYDGSVIQKTDAIVIRDSEETLMLKDASSSKMLQKQKDPMMSEKKVNMKPNSGNSKETNLSTSITIVEVPKEIPKVSMVNSSMKKLKFHLASFDMVLKERTTATIITEGTWGFEHIKACFRDEIIPFVKALKELFNSFDQFLIDELTEVQNVFNQIEHAVEQHCVEKNKFQDKMKDILKENE</sequence>
<feature type="region of interest" description="Disordered" evidence="2">
    <location>
        <begin position="355"/>
        <end position="381"/>
    </location>
</feature>
<dbReference type="EMBL" id="BKCJ010001959">
    <property type="protein sequence ID" value="GEU45242.1"/>
    <property type="molecule type" value="Genomic_DNA"/>
</dbReference>
<organism evidence="3">
    <name type="scientific">Tanacetum cinerariifolium</name>
    <name type="common">Dalmatian daisy</name>
    <name type="synonym">Chrysanthemum cinerariifolium</name>
    <dbReference type="NCBI Taxonomy" id="118510"/>
    <lineage>
        <taxon>Eukaryota</taxon>
        <taxon>Viridiplantae</taxon>
        <taxon>Streptophyta</taxon>
        <taxon>Embryophyta</taxon>
        <taxon>Tracheophyta</taxon>
        <taxon>Spermatophyta</taxon>
        <taxon>Magnoliopsida</taxon>
        <taxon>eudicotyledons</taxon>
        <taxon>Gunneridae</taxon>
        <taxon>Pentapetalae</taxon>
        <taxon>asterids</taxon>
        <taxon>campanulids</taxon>
        <taxon>Asterales</taxon>
        <taxon>Asteraceae</taxon>
        <taxon>Asteroideae</taxon>
        <taxon>Anthemideae</taxon>
        <taxon>Anthemidinae</taxon>
        <taxon>Tanacetum</taxon>
    </lineage>
</organism>
<comment type="caution">
    <text evidence="3">The sequence shown here is derived from an EMBL/GenBank/DDBJ whole genome shotgun (WGS) entry which is preliminary data.</text>
</comment>
<evidence type="ECO:0008006" key="4">
    <source>
        <dbReference type="Google" id="ProtNLM"/>
    </source>
</evidence>
<reference evidence="3" key="1">
    <citation type="journal article" date="2019" name="Sci. Rep.">
        <title>Draft genome of Tanacetum cinerariifolium, the natural source of mosquito coil.</title>
        <authorList>
            <person name="Yamashiro T."/>
            <person name="Shiraishi A."/>
            <person name="Satake H."/>
            <person name="Nakayama K."/>
        </authorList>
    </citation>
    <scope>NUCLEOTIDE SEQUENCE</scope>
</reference>
<evidence type="ECO:0000256" key="1">
    <source>
        <dbReference type="SAM" id="Coils"/>
    </source>
</evidence>